<name>A0AAV8VDZ6_9CUCU</name>
<evidence type="ECO:0000259" key="8">
    <source>
        <dbReference type="Pfam" id="PF13359"/>
    </source>
</evidence>
<dbReference type="EMBL" id="JANEYG010000141">
    <property type="protein sequence ID" value="KAJ8912217.1"/>
    <property type="molecule type" value="Genomic_DNA"/>
</dbReference>
<evidence type="ECO:0000256" key="6">
    <source>
        <dbReference type="ARBA" id="ARBA00022801"/>
    </source>
</evidence>
<evidence type="ECO:0000256" key="2">
    <source>
        <dbReference type="ARBA" id="ARBA00004123"/>
    </source>
</evidence>
<comment type="similarity">
    <text evidence="3">Belongs to the HARBI1 family.</text>
</comment>
<evidence type="ECO:0000313" key="10">
    <source>
        <dbReference type="Proteomes" id="UP001159042"/>
    </source>
</evidence>
<dbReference type="GO" id="GO:0005634">
    <property type="term" value="C:nucleus"/>
    <property type="evidence" value="ECO:0007669"/>
    <property type="project" value="UniProtKB-SubCell"/>
</dbReference>
<keyword evidence="7" id="KW-0539">Nucleus</keyword>
<dbReference type="AlphaFoldDB" id="A0AAV8VDZ6"/>
<evidence type="ECO:0000256" key="5">
    <source>
        <dbReference type="ARBA" id="ARBA00022723"/>
    </source>
</evidence>
<protein>
    <recommendedName>
        <fullName evidence="8">DDE Tnp4 domain-containing protein</fullName>
    </recommendedName>
</protein>
<dbReference type="GO" id="GO:0046872">
    <property type="term" value="F:metal ion binding"/>
    <property type="evidence" value="ECO:0007669"/>
    <property type="project" value="UniProtKB-KW"/>
</dbReference>
<sequence>MNSVQSLIAKPFVKVELLTGHLSNPEIYNKNSWICGCDIRNALFCFPCLLFGGEPAWTKIGFVDLNHSSERIKKHSSTINHMQNVLKLSLFGSMSDHFTSSDEDLEELLNVTEVPKNELYFEETIPEYSDEQYIAHFRISRQTAADLAIQFENSEYYNIQEGDAEKNLGIKIHHRHEAGSFRDTADRFNITTSSLHKIVKRVSYFLSNLSRDLITWPTRVEKIIIERYFQVNGFAGVFDVIDGTHIRMDKPAVDPDSYLNRKHYFSIQMQVTELSQSFFTSVHTAINTLPEKCEDGFLLGDSGYPCLGHLLTPFRDRDQLTRRQRNYNYLLSINRYIIEHCFGVLKQRFRQLYHLKLCNIRNTIACAVLHNLAIRNNVLILEEGDINEAVEEVILIVEGDDNEDAQDGFLIFLLQSFVIIVLSMASYLL</sequence>
<dbReference type="PANTHER" id="PTHR22930">
    <property type="match status" value="1"/>
</dbReference>
<evidence type="ECO:0000256" key="7">
    <source>
        <dbReference type="ARBA" id="ARBA00023242"/>
    </source>
</evidence>
<dbReference type="GO" id="GO:0004518">
    <property type="term" value="F:nuclease activity"/>
    <property type="evidence" value="ECO:0007669"/>
    <property type="project" value="UniProtKB-KW"/>
</dbReference>
<dbReference type="GO" id="GO:0016787">
    <property type="term" value="F:hydrolase activity"/>
    <property type="evidence" value="ECO:0007669"/>
    <property type="project" value="UniProtKB-KW"/>
</dbReference>
<evidence type="ECO:0000256" key="3">
    <source>
        <dbReference type="ARBA" id="ARBA00006958"/>
    </source>
</evidence>
<reference evidence="9 10" key="1">
    <citation type="journal article" date="2023" name="Insect Mol. Biol.">
        <title>Genome sequencing provides insights into the evolution of gene families encoding plant cell wall-degrading enzymes in longhorned beetles.</title>
        <authorList>
            <person name="Shin N.R."/>
            <person name="Okamura Y."/>
            <person name="Kirsch R."/>
            <person name="Pauchet Y."/>
        </authorList>
    </citation>
    <scope>NUCLEOTIDE SEQUENCE [LARGE SCALE GENOMIC DNA]</scope>
    <source>
        <strain evidence="9">EAD_L_NR</strain>
    </source>
</reference>
<dbReference type="InterPro" id="IPR045249">
    <property type="entry name" value="HARBI1-like"/>
</dbReference>
<dbReference type="InterPro" id="IPR027806">
    <property type="entry name" value="HARBI1_dom"/>
</dbReference>
<evidence type="ECO:0000313" key="9">
    <source>
        <dbReference type="EMBL" id="KAJ8912217.1"/>
    </source>
</evidence>
<gene>
    <name evidence="9" type="ORF">NQ315_009041</name>
</gene>
<keyword evidence="10" id="KW-1185">Reference proteome</keyword>
<feature type="domain" description="DDE Tnp4" evidence="8">
    <location>
        <begin position="295"/>
        <end position="371"/>
    </location>
</feature>
<dbReference type="Pfam" id="PF13359">
    <property type="entry name" value="DDE_Tnp_4"/>
    <property type="match status" value="1"/>
</dbReference>
<accession>A0AAV8VDZ6</accession>
<evidence type="ECO:0000256" key="1">
    <source>
        <dbReference type="ARBA" id="ARBA00001968"/>
    </source>
</evidence>
<dbReference type="Proteomes" id="UP001159042">
    <property type="component" value="Unassembled WGS sequence"/>
</dbReference>
<keyword evidence="5" id="KW-0479">Metal-binding</keyword>
<proteinExistence type="inferred from homology"/>
<keyword evidence="4" id="KW-0540">Nuclease</keyword>
<keyword evidence="6" id="KW-0378">Hydrolase</keyword>
<comment type="caution">
    <text evidence="9">The sequence shown here is derived from an EMBL/GenBank/DDBJ whole genome shotgun (WGS) entry which is preliminary data.</text>
</comment>
<comment type="subcellular location">
    <subcellularLocation>
        <location evidence="2">Nucleus</location>
    </subcellularLocation>
</comment>
<comment type="cofactor">
    <cofactor evidence="1">
        <name>a divalent metal cation</name>
        <dbReference type="ChEBI" id="CHEBI:60240"/>
    </cofactor>
</comment>
<organism evidence="9 10">
    <name type="scientific">Exocentrus adspersus</name>
    <dbReference type="NCBI Taxonomy" id="1586481"/>
    <lineage>
        <taxon>Eukaryota</taxon>
        <taxon>Metazoa</taxon>
        <taxon>Ecdysozoa</taxon>
        <taxon>Arthropoda</taxon>
        <taxon>Hexapoda</taxon>
        <taxon>Insecta</taxon>
        <taxon>Pterygota</taxon>
        <taxon>Neoptera</taxon>
        <taxon>Endopterygota</taxon>
        <taxon>Coleoptera</taxon>
        <taxon>Polyphaga</taxon>
        <taxon>Cucujiformia</taxon>
        <taxon>Chrysomeloidea</taxon>
        <taxon>Cerambycidae</taxon>
        <taxon>Lamiinae</taxon>
        <taxon>Acanthocinini</taxon>
        <taxon>Exocentrus</taxon>
    </lineage>
</organism>
<evidence type="ECO:0000256" key="4">
    <source>
        <dbReference type="ARBA" id="ARBA00022722"/>
    </source>
</evidence>